<protein>
    <submittedName>
        <fullName evidence="2">Uncharacterized protein</fullName>
    </submittedName>
</protein>
<dbReference type="Proteomes" id="UP000276215">
    <property type="component" value="Unassembled WGS sequence"/>
</dbReference>
<name>A0A3N4IXL9_9PEZI</name>
<organism evidence="2 3">
    <name type="scientific">Choiromyces venosus 120613-1</name>
    <dbReference type="NCBI Taxonomy" id="1336337"/>
    <lineage>
        <taxon>Eukaryota</taxon>
        <taxon>Fungi</taxon>
        <taxon>Dikarya</taxon>
        <taxon>Ascomycota</taxon>
        <taxon>Pezizomycotina</taxon>
        <taxon>Pezizomycetes</taxon>
        <taxon>Pezizales</taxon>
        <taxon>Tuberaceae</taxon>
        <taxon>Choiromyces</taxon>
    </lineage>
</organism>
<evidence type="ECO:0000313" key="3">
    <source>
        <dbReference type="Proteomes" id="UP000276215"/>
    </source>
</evidence>
<reference evidence="2 3" key="1">
    <citation type="journal article" date="2018" name="Nat. Ecol. Evol.">
        <title>Pezizomycetes genomes reveal the molecular basis of ectomycorrhizal truffle lifestyle.</title>
        <authorList>
            <person name="Murat C."/>
            <person name="Payen T."/>
            <person name="Noel B."/>
            <person name="Kuo A."/>
            <person name="Morin E."/>
            <person name="Chen J."/>
            <person name="Kohler A."/>
            <person name="Krizsan K."/>
            <person name="Balestrini R."/>
            <person name="Da Silva C."/>
            <person name="Montanini B."/>
            <person name="Hainaut M."/>
            <person name="Levati E."/>
            <person name="Barry K.W."/>
            <person name="Belfiori B."/>
            <person name="Cichocki N."/>
            <person name="Clum A."/>
            <person name="Dockter R.B."/>
            <person name="Fauchery L."/>
            <person name="Guy J."/>
            <person name="Iotti M."/>
            <person name="Le Tacon F."/>
            <person name="Lindquist E.A."/>
            <person name="Lipzen A."/>
            <person name="Malagnac F."/>
            <person name="Mello A."/>
            <person name="Molinier V."/>
            <person name="Miyauchi S."/>
            <person name="Poulain J."/>
            <person name="Riccioni C."/>
            <person name="Rubini A."/>
            <person name="Sitrit Y."/>
            <person name="Splivallo R."/>
            <person name="Traeger S."/>
            <person name="Wang M."/>
            <person name="Zifcakova L."/>
            <person name="Wipf D."/>
            <person name="Zambonelli A."/>
            <person name="Paolocci F."/>
            <person name="Nowrousian M."/>
            <person name="Ottonello S."/>
            <person name="Baldrian P."/>
            <person name="Spatafora J.W."/>
            <person name="Henrissat B."/>
            <person name="Nagy L.G."/>
            <person name="Aury J.M."/>
            <person name="Wincker P."/>
            <person name="Grigoriev I.V."/>
            <person name="Bonfante P."/>
            <person name="Martin F.M."/>
        </authorList>
    </citation>
    <scope>NUCLEOTIDE SEQUENCE [LARGE SCALE GENOMIC DNA]</scope>
    <source>
        <strain evidence="2 3">120613-1</strain>
    </source>
</reference>
<keyword evidence="3" id="KW-1185">Reference proteome</keyword>
<feature type="region of interest" description="Disordered" evidence="1">
    <location>
        <begin position="1"/>
        <end position="53"/>
    </location>
</feature>
<feature type="compositionally biased region" description="Basic and acidic residues" evidence="1">
    <location>
        <begin position="1"/>
        <end position="16"/>
    </location>
</feature>
<proteinExistence type="predicted"/>
<dbReference type="EMBL" id="ML120509">
    <property type="protein sequence ID" value="RPA90942.1"/>
    <property type="molecule type" value="Genomic_DNA"/>
</dbReference>
<evidence type="ECO:0000256" key="1">
    <source>
        <dbReference type="SAM" id="MobiDB-lite"/>
    </source>
</evidence>
<evidence type="ECO:0000313" key="2">
    <source>
        <dbReference type="EMBL" id="RPA90942.1"/>
    </source>
</evidence>
<dbReference type="AlphaFoldDB" id="A0A3N4IXL9"/>
<accession>A0A3N4IXL9</accession>
<feature type="compositionally biased region" description="Acidic residues" evidence="1">
    <location>
        <begin position="38"/>
        <end position="48"/>
    </location>
</feature>
<sequence>MNEDISESHEYREMFGHDQSLGGTAEGSAFAPERFWNEEEGYQPESESDVSSKETYCSLPVSKRKQNKSLSRIVKKSKLCAAGSDTTVGMALEIYQHMGDYIKKLEGKQCRIAEVEEALRKEVQSRADVESKLVAEQERRLTAELKLLEIMRLLGMD</sequence>
<gene>
    <name evidence="2" type="ORF">L873DRAFT_1820240</name>
</gene>